<evidence type="ECO:0000256" key="6">
    <source>
        <dbReference type="ARBA" id="ARBA00022840"/>
    </source>
</evidence>
<dbReference type="InterPro" id="IPR041569">
    <property type="entry name" value="AAA_lid_3"/>
</dbReference>
<dbReference type="PROSITE" id="PS00674">
    <property type="entry name" value="AAA"/>
    <property type="match status" value="1"/>
</dbReference>
<proteinExistence type="inferred from homology"/>
<evidence type="ECO:0000256" key="4">
    <source>
        <dbReference type="ARBA" id="ARBA00022490"/>
    </source>
</evidence>
<dbReference type="FunFam" id="3.40.50.300:FF:000037">
    <property type="entry name" value="26S protease regulatory subunit 6A"/>
    <property type="match status" value="1"/>
</dbReference>
<dbReference type="Gene3D" id="2.40.50.140">
    <property type="entry name" value="Nucleic acid-binding proteins"/>
    <property type="match status" value="1"/>
</dbReference>
<dbReference type="GO" id="GO:0005634">
    <property type="term" value="C:nucleus"/>
    <property type="evidence" value="ECO:0007669"/>
    <property type="project" value="UniProtKB-SubCell"/>
</dbReference>
<keyword evidence="14" id="KW-0378">Hydrolase</keyword>
<comment type="function">
    <text evidence="9">The 26S proteasome is involved in the ATP-dependent degradation of ubiquitinated proteins. The regulatory (or ATPase) complex confers ATP dependency and substrate specificity to the 26S complex.</text>
</comment>
<dbReference type="GO" id="GO:0016887">
    <property type="term" value="F:ATP hydrolysis activity"/>
    <property type="evidence" value="ECO:0007669"/>
    <property type="project" value="InterPro"/>
</dbReference>
<dbReference type="InterPro" id="IPR003593">
    <property type="entry name" value="AAA+_ATPase"/>
</dbReference>
<dbReference type="GO" id="GO:0008233">
    <property type="term" value="F:peptidase activity"/>
    <property type="evidence" value="ECO:0007669"/>
    <property type="project" value="UniProtKB-KW"/>
</dbReference>
<dbReference type="InterPro" id="IPR050221">
    <property type="entry name" value="26S_Proteasome_ATPase"/>
</dbReference>
<dbReference type="SUPFAM" id="SSF52540">
    <property type="entry name" value="P-loop containing nucleoside triphosphate hydrolases"/>
    <property type="match status" value="1"/>
</dbReference>
<keyword evidence="8" id="KW-0539">Nucleus</keyword>
<evidence type="ECO:0000313" key="15">
    <source>
        <dbReference type="Proteomes" id="UP000800041"/>
    </source>
</evidence>
<evidence type="ECO:0000256" key="9">
    <source>
        <dbReference type="ARBA" id="ARBA00024661"/>
    </source>
</evidence>
<comment type="similarity">
    <text evidence="3 11">Belongs to the AAA ATPase family.</text>
</comment>
<gene>
    <name evidence="14" type="ORF">K402DRAFT_393225</name>
</gene>
<name>A0A6G1H1H1_9PEZI</name>
<dbReference type="Pfam" id="PF00004">
    <property type="entry name" value="AAA"/>
    <property type="match status" value="1"/>
</dbReference>
<evidence type="ECO:0000256" key="10">
    <source>
        <dbReference type="ARBA" id="ARBA00069320"/>
    </source>
</evidence>
<dbReference type="Gene3D" id="1.10.8.60">
    <property type="match status" value="1"/>
</dbReference>
<evidence type="ECO:0000256" key="8">
    <source>
        <dbReference type="ARBA" id="ARBA00023242"/>
    </source>
</evidence>
<feature type="compositionally biased region" description="Acidic residues" evidence="12">
    <location>
        <begin position="1"/>
        <end position="11"/>
    </location>
</feature>
<dbReference type="FunFam" id="1.10.8.60:FF:000009">
    <property type="entry name" value="26S protease regulatory subunit 6A"/>
    <property type="match status" value="1"/>
</dbReference>
<dbReference type="InterPro" id="IPR003959">
    <property type="entry name" value="ATPase_AAA_core"/>
</dbReference>
<protein>
    <recommendedName>
        <fullName evidence="10">26S proteasome regulatory subunit 6A</fullName>
    </recommendedName>
</protein>
<keyword evidence="5 11" id="KW-0547">Nucleotide-binding</keyword>
<dbReference type="GO" id="GO:0005737">
    <property type="term" value="C:cytoplasm"/>
    <property type="evidence" value="ECO:0007669"/>
    <property type="project" value="UniProtKB-SubCell"/>
</dbReference>
<evidence type="ECO:0000256" key="3">
    <source>
        <dbReference type="ARBA" id="ARBA00006914"/>
    </source>
</evidence>
<dbReference type="GO" id="GO:0008540">
    <property type="term" value="C:proteasome regulatory particle, base subcomplex"/>
    <property type="evidence" value="ECO:0007669"/>
    <property type="project" value="UniProtKB-ARBA"/>
</dbReference>
<evidence type="ECO:0000256" key="1">
    <source>
        <dbReference type="ARBA" id="ARBA00004123"/>
    </source>
</evidence>
<feature type="domain" description="AAA+ ATPase" evidence="13">
    <location>
        <begin position="251"/>
        <end position="390"/>
    </location>
</feature>
<dbReference type="AlphaFoldDB" id="A0A6G1H1H1"/>
<feature type="region of interest" description="Disordered" evidence="12">
    <location>
        <begin position="1"/>
        <end position="66"/>
    </location>
</feature>
<dbReference type="EMBL" id="ML977154">
    <property type="protein sequence ID" value="KAF1987066.1"/>
    <property type="molecule type" value="Genomic_DNA"/>
</dbReference>
<evidence type="ECO:0000259" key="13">
    <source>
        <dbReference type="SMART" id="SM00382"/>
    </source>
</evidence>
<comment type="subcellular location">
    <subcellularLocation>
        <location evidence="2">Cytoplasm</location>
    </subcellularLocation>
    <subcellularLocation>
        <location evidence="1">Nucleus</location>
    </subcellularLocation>
</comment>
<dbReference type="FunFam" id="2.40.50.140:FF:000076">
    <property type="entry name" value="26S protease regulatory subunit 6A"/>
    <property type="match status" value="1"/>
</dbReference>
<dbReference type="InterPro" id="IPR012340">
    <property type="entry name" value="NA-bd_OB-fold"/>
</dbReference>
<keyword evidence="6 11" id="KW-0067">ATP-binding</keyword>
<evidence type="ECO:0000256" key="11">
    <source>
        <dbReference type="RuleBase" id="RU003651"/>
    </source>
</evidence>
<keyword evidence="15" id="KW-1185">Reference proteome</keyword>
<evidence type="ECO:0000256" key="7">
    <source>
        <dbReference type="ARBA" id="ARBA00022942"/>
    </source>
</evidence>
<dbReference type="InterPro" id="IPR032501">
    <property type="entry name" value="Prot_ATP_ID_OB_2nd"/>
</dbReference>
<keyword evidence="7" id="KW-0647">Proteasome</keyword>
<dbReference type="OrthoDB" id="9443236at2759"/>
<dbReference type="SMART" id="SM00382">
    <property type="entry name" value="AAA"/>
    <property type="match status" value="1"/>
</dbReference>
<organism evidence="14 15">
    <name type="scientific">Aulographum hederae CBS 113979</name>
    <dbReference type="NCBI Taxonomy" id="1176131"/>
    <lineage>
        <taxon>Eukaryota</taxon>
        <taxon>Fungi</taxon>
        <taxon>Dikarya</taxon>
        <taxon>Ascomycota</taxon>
        <taxon>Pezizomycotina</taxon>
        <taxon>Dothideomycetes</taxon>
        <taxon>Pleosporomycetidae</taxon>
        <taxon>Aulographales</taxon>
        <taxon>Aulographaceae</taxon>
    </lineage>
</organism>
<dbReference type="Pfam" id="PF17862">
    <property type="entry name" value="AAA_lid_3"/>
    <property type="match status" value="1"/>
</dbReference>
<dbReference type="GO" id="GO:0006508">
    <property type="term" value="P:proteolysis"/>
    <property type="evidence" value="ECO:0007669"/>
    <property type="project" value="UniProtKB-KW"/>
</dbReference>
<keyword evidence="14" id="KW-0645">Protease</keyword>
<dbReference type="InterPro" id="IPR027417">
    <property type="entry name" value="P-loop_NTPase"/>
</dbReference>
<evidence type="ECO:0000256" key="2">
    <source>
        <dbReference type="ARBA" id="ARBA00004496"/>
    </source>
</evidence>
<evidence type="ECO:0000256" key="12">
    <source>
        <dbReference type="SAM" id="MobiDB-lite"/>
    </source>
</evidence>
<dbReference type="GO" id="GO:0005524">
    <property type="term" value="F:ATP binding"/>
    <property type="evidence" value="ECO:0007669"/>
    <property type="project" value="UniProtKB-KW"/>
</dbReference>
<feature type="compositionally biased region" description="Acidic residues" evidence="12">
    <location>
        <begin position="51"/>
        <end position="61"/>
    </location>
</feature>
<feature type="compositionally biased region" description="Basic and acidic residues" evidence="12">
    <location>
        <begin position="12"/>
        <end position="50"/>
    </location>
</feature>
<accession>A0A6G1H1H1</accession>
<dbReference type="InterPro" id="IPR003960">
    <property type="entry name" value="ATPase_AAA_CS"/>
</dbReference>
<reference evidence="14" key="1">
    <citation type="journal article" date="2020" name="Stud. Mycol.">
        <title>101 Dothideomycetes genomes: a test case for predicting lifestyles and emergence of pathogens.</title>
        <authorList>
            <person name="Haridas S."/>
            <person name="Albert R."/>
            <person name="Binder M."/>
            <person name="Bloem J."/>
            <person name="Labutti K."/>
            <person name="Salamov A."/>
            <person name="Andreopoulos B."/>
            <person name="Baker S."/>
            <person name="Barry K."/>
            <person name="Bills G."/>
            <person name="Bluhm B."/>
            <person name="Cannon C."/>
            <person name="Castanera R."/>
            <person name="Culley D."/>
            <person name="Daum C."/>
            <person name="Ezra D."/>
            <person name="Gonzalez J."/>
            <person name="Henrissat B."/>
            <person name="Kuo A."/>
            <person name="Liang C."/>
            <person name="Lipzen A."/>
            <person name="Lutzoni F."/>
            <person name="Magnuson J."/>
            <person name="Mondo S."/>
            <person name="Nolan M."/>
            <person name="Ohm R."/>
            <person name="Pangilinan J."/>
            <person name="Park H.-J."/>
            <person name="Ramirez L."/>
            <person name="Alfaro M."/>
            <person name="Sun H."/>
            <person name="Tritt A."/>
            <person name="Yoshinaga Y."/>
            <person name="Zwiers L.-H."/>
            <person name="Turgeon B."/>
            <person name="Goodwin S."/>
            <person name="Spatafora J."/>
            <person name="Crous P."/>
            <person name="Grigoriev I."/>
        </authorList>
    </citation>
    <scope>NUCLEOTIDE SEQUENCE</scope>
    <source>
        <strain evidence="14">CBS 113979</strain>
    </source>
</reference>
<evidence type="ECO:0000313" key="14">
    <source>
        <dbReference type="EMBL" id="KAF1987066.1"/>
    </source>
</evidence>
<dbReference type="PANTHER" id="PTHR23073">
    <property type="entry name" value="26S PROTEASOME REGULATORY SUBUNIT"/>
    <property type="match status" value="1"/>
</dbReference>
<dbReference type="Proteomes" id="UP000800041">
    <property type="component" value="Unassembled WGS sequence"/>
</dbReference>
<evidence type="ECO:0000256" key="5">
    <source>
        <dbReference type="ARBA" id="ARBA00022741"/>
    </source>
</evidence>
<keyword evidence="4" id="KW-0963">Cytoplasm</keyword>
<dbReference type="Pfam" id="PF16450">
    <property type="entry name" value="Prot_ATP_ID_OB_C"/>
    <property type="match status" value="1"/>
</dbReference>
<sequence>MSTLEDLDDMEREEKEDRKDEGDKDKDGKKADGAGAGGEKDGDAEMKDAEKEEEEEEELLDAEILNSSTRDIQARRKLLENDTRIMRSEFNRLTHEKASMNDKIKDNLDKIENNRQLPYLVGNVVEILDLDVTAEAAEEGANIDLDATRVGKSAVIKTSTRQTIFLPLIGLVDHEKLKPGDLIGVNKDSYLVLDTLPAEYDSRVKAMEVDEKPTEKYTDVGGLDKQIEELVEAVVWPMKEAERFKKIGIKAPKGALMYGPPGTGKTLLARACAAQTDATFLKLAGPQLVQMFIGDGAKLVRDCFALAKEKAPSIIFIDELDAIGTKRFDSEKSGDREVQRTMLELLNQLDGFASDDRVKVLAATNRVDVLDPALLRSGRLDRKIEFPLPNEEARAQILRIHSRKMTVDEAVNWPELARSTDEFGGAMLKAVCVEAGMIALRNGMSKISHEHYVDAIGEVQAKKKDTLSSLYA</sequence>
<dbReference type="Gene3D" id="3.40.50.300">
    <property type="entry name" value="P-loop containing nucleotide triphosphate hydrolases"/>
    <property type="match status" value="1"/>
</dbReference>